<keyword evidence="2" id="KW-0805">Transcription regulation</keyword>
<sequence>MLTDERHQLIRDRLAAEGRVLAGELASRFGVSEDTVRRDLREMAKAGQCRRVYGGAVAAALFAAAPVSLRGSHAIEEKMRLARAAVTLLSSGQSLFIDGGTTNAAIARAIPRDLELTIATNSLSVASALSEHALVELIVLGGRFDRNLGTCVGADTLAAVAQLGADLFFLGSCGLDASRGVTAFDSAEAEVKRAMARNSAGIVIAVTNDKLATAAPYRVAGPEAIRHLVVEKTAPAVTLADFERQGAEIRFA</sequence>
<protein>
    <submittedName>
        <fullName evidence="6">DeoR/GlpR transcriptional regulator</fullName>
    </submittedName>
</protein>
<dbReference type="InterPro" id="IPR036390">
    <property type="entry name" value="WH_DNA-bd_sf"/>
</dbReference>
<dbReference type="PANTHER" id="PTHR30363:SF4">
    <property type="entry name" value="GLYCEROL-3-PHOSPHATE REGULON REPRESSOR"/>
    <property type="match status" value="1"/>
</dbReference>
<name>A0A3A5KQ45_9HYPH</name>
<dbReference type="Pfam" id="PF00455">
    <property type="entry name" value="DeoRC"/>
    <property type="match status" value="1"/>
</dbReference>
<dbReference type="SMART" id="SM01134">
    <property type="entry name" value="DeoRC"/>
    <property type="match status" value="1"/>
</dbReference>
<dbReference type="RefSeq" id="WP_120015867.1">
    <property type="nucleotide sequence ID" value="NZ_QZWZ01000014.1"/>
</dbReference>
<organism evidence="6 7">
    <name type="scientific">Mesorhizobium waimense</name>
    <dbReference type="NCBI Taxonomy" id="1300307"/>
    <lineage>
        <taxon>Bacteria</taxon>
        <taxon>Pseudomonadati</taxon>
        <taxon>Pseudomonadota</taxon>
        <taxon>Alphaproteobacteria</taxon>
        <taxon>Hyphomicrobiales</taxon>
        <taxon>Phyllobacteriaceae</taxon>
        <taxon>Mesorhizobium</taxon>
    </lineage>
</organism>
<dbReference type="InterPro" id="IPR018356">
    <property type="entry name" value="Tscrpt_reg_HTH_DeoR_CS"/>
</dbReference>
<reference evidence="6 7" key="1">
    <citation type="submission" date="2018-09" db="EMBL/GenBank/DDBJ databases">
        <title>Mesorhizobium carmichaelinearum sp. nov. isolated from Carmichaelinea spp. root nodules in New Zealand.</title>
        <authorList>
            <person name="De Meyer S.E."/>
        </authorList>
    </citation>
    <scope>NUCLEOTIDE SEQUENCE [LARGE SCALE GENOMIC DNA]</scope>
    <source>
        <strain evidence="6 7">ICMP19557</strain>
    </source>
</reference>
<comment type="caution">
    <text evidence="6">The sequence shown here is derived from an EMBL/GenBank/DDBJ whole genome shotgun (WGS) entry which is preliminary data.</text>
</comment>
<dbReference type="InterPro" id="IPR036388">
    <property type="entry name" value="WH-like_DNA-bd_sf"/>
</dbReference>
<gene>
    <name evidence="6" type="ORF">D3227_19105</name>
</gene>
<dbReference type="PROSITE" id="PS00894">
    <property type="entry name" value="HTH_DEOR_1"/>
    <property type="match status" value="1"/>
</dbReference>
<evidence type="ECO:0000313" key="7">
    <source>
        <dbReference type="Proteomes" id="UP000272706"/>
    </source>
</evidence>
<dbReference type="SMART" id="SM00420">
    <property type="entry name" value="HTH_DEOR"/>
    <property type="match status" value="1"/>
</dbReference>
<dbReference type="PRINTS" id="PR00037">
    <property type="entry name" value="HTHLACR"/>
</dbReference>
<dbReference type="InterPro" id="IPR050313">
    <property type="entry name" value="Carb_Metab_HTH_regulators"/>
</dbReference>
<evidence type="ECO:0000256" key="4">
    <source>
        <dbReference type="ARBA" id="ARBA00023163"/>
    </source>
</evidence>
<dbReference type="Gene3D" id="1.10.10.10">
    <property type="entry name" value="Winged helix-like DNA-binding domain superfamily/Winged helix DNA-binding domain"/>
    <property type="match status" value="1"/>
</dbReference>
<dbReference type="AlphaFoldDB" id="A0A3A5KQ45"/>
<accession>A0A3A5KQ45</accession>
<keyword evidence="3" id="KW-0238">DNA-binding</keyword>
<keyword evidence="7" id="KW-1185">Reference proteome</keyword>
<dbReference type="Pfam" id="PF08220">
    <property type="entry name" value="HTH_DeoR"/>
    <property type="match status" value="1"/>
</dbReference>
<proteinExistence type="predicted"/>
<keyword evidence="4" id="KW-0804">Transcription</keyword>
<evidence type="ECO:0000256" key="1">
    <source>
        <dbReference type="ARBA" id="ARBA00022491"/>
    </source>
</evidence>
<dbReference type="InterPro" id="IPR014036">
    <property type="entry name" value="DeoR-like_C"/>
</dbReference>
<keyword evidence="1" id="KW-0678">Repressor</keyword>
<dbReference type="GO" id="GO:0003700">
    <property type="term" value="F:DNA-binding transcription factor activity"/>
    <property type="evidence" value="ECO:0007669"/>
    <property type="project" value="InterPro"/>
</dbReference>
<dbReference type="PANTHER" id="PTHR30363">
    <property type="entry name" value="HTH-TYPE TRANSCRIPTIONAL REGULATOR SRLR-RELATED"/>
    <property type="match status" value="1"/>
</dbReference>
<dbReference type="SUPFAM" id="SSF100950">
    <property type="entry name" value="NagB/RpiA/CoA transferase-like"/>
    <property type="match status" value="1"/>
</dbReference>
<dbReference type="Proteomes" id="UP000272706">
    <property type="component" value="Unassembled WGS sequence"/>
</dbReference>
<dbReference type="EMBL" id="QZWZ01000014">
    <property type="protein sequence ID" value="RJT37287.1"/>
    <property type="molecule type" value="Genomic_DNA"/>
</dbReference>
<evidence type="ECO:0000256" key="3">
    <source>
        <dbReference type="ARBA" id="ARBA00023125"/>
    </source>
</evidence>
<dbReference type="InterPro" id="IPR001034">
    <property type="entry name" value="DeoR_HTH"/>
</dbReference>
<dbReference type="GO" id="GO:0003677">
    <property type="term" value="F:DNA binding"/>
    <property type="evidence" value="ECO:0007669"/>
    <property type="project" value="UniProtKB-KW"/>
</dbReference>
<evidence type="ECO:0000256" key="2">
    <source>
        <dbReference type="ARBA" id="ARBA00023015"/>
    </source>
</evidence>
<feature type="domain" description="HTH deoR-type" evidence="5">
    <location>
        <begin position="3"/>
        <end position="58"/>
    </location>
</feature>
<dbReference type="InterPro" id="IPR037171">
    <property type="entry name" value="NagB/RpiA_transferase-like"/>
</dbReference>
<dbReference type="PROSITE" id="PS51000">
    <property type="entry name" value="HTH_DEOR_2"/>
    <property type="match status" value="1"/>
</dbReference>
<evidence type="ECO:0000259" key="5">
    <source>
        <dbReference type="PROSITE" id="PS51000"/>
    </source>
</evidence>
<evidence type="ECO:0000313" key="6">
    <source>
        <dbReference type="EMBL" id="RJT37287.1"/>
    </source>
</evidence>
<dbReference type="OrthoDB" id="9814815at2"/>
<dbReference type="SUPFAM" id="SSF46785">
    <property type="entry name" value="Winged helix' DNA-binding domain"/>
    <property type="match status" value="1"/>
</dbReference>